<evidence type="ECO:0000313" key="2">
    <source>
        <dbReference type="EMBL" id="CUH42623.1"/>
    </source>
</evidence>
<evidence type="ECO:0008006" key="4">
    <source>
        <dbReference type="Google" id="ProtNLM"/>
    </source>
</evidence>
<dbReference type="RefSeq" id="WP_058272696.1">
    <property type="nucleotide sequence ID" value="NZ_CYPS01000023.1"/>
</dbReference>
<organism evidence="2 3">
    <name type="scientific">Ruegeria atlantica</name>
    <dbReference type="NCBI Taxonomy" id="81569"/>
    <lineage>
        <taxon>Bacteria</taxon>
        <taxon>Pseudomonadati</taxon>
        <taxon>Pseudomonadota</taxon>
        <taxon>Alphaproteobacteria</taxon>
        <taxon>Rhodobacterales</taxon>
        <taxon>Roseobacteraceae</taxon>
        <taxon>Ruegeria</taxon>
    </lineage>
</organism>
<dbReference type="Proteomes" id="UP000050786">
    <property type="component" value="Unassembled WGS sequence"/>
</dbReference>
<feature type="chain" id="PRO_5006061143" description="Outer membrane protein beta-barrel domain-containing protein" evidence="1">
    <location>
        <begin position="22"/>
        <end position="264"/>
    </location>
</feature>
<sequence>MKAKILGAAVFAIVLPNLAQADTAVLKYSEDWKSDLTVYGFIPFTTSGTSTIAGQSADIDLDLGDVLDILDFGISGRFETWRGDFGFIIDANYLSLGADDTVAIGPANLDLNVDVEQYWVGLLGAFRVASGTNSAGHAYSFDISAGARYNSLKQTFDASGGPGSGISLGGTETWWEPVIGARYVWEINDKWTGAALLDAGGFGVNGSDLQMSASLGASYKVSDTGAIKVGVRYYSLDYSTTRSDGEFAFDAYEVGPFVGYTFSF</sequence>
<evidence type="ECO:0000256" key="1">
    <source>
        <dbReference type="SAM" id="SignalP"/>
    </source>
</evidence>
<dbReference type="AlphaFoldDB" id="A0A0P1E2H3"/>
<reference evidence="3" key="1">
    <citation type="submission" date="2015-09" db="EMBL/GenBank/DDBJ databases">
        <authorList>
            <person name="Rodrigo-Torres L."/>
            <person name="Arahal D.R."/>
        </authorList>
    </citation>
    <scope>NUCLEOTIDE SEQUENCE [LARGE SCALE GENOMIC DNA]</scope>
    <source>
        <strain evidence="3">CECT 4293</strain>
    </source>
</reference>
<gene>
    <name evidence="2" type="ORF">RUM4293_01511</name>
</gene>
<protein>
    <recommendedName>
        <fullName evidence="4">Outer membrane protein beta-barrel domain-containing protein</fullName>
    </recommendedName>
</protein>
<dbReference type="EMBL" id="CYPS01000023">
    <property type="protein sequence ID" value="CUH42623.1"/>
    <property type="molecule type" value="Genomic_DNA"/>
</dbReference>
<proteinExistence type="predicted"/>
<name>A0A0P1E2H3_9RHOB</name>
<feature type="signal peptide" evidence="1">
    <location>
        <begin position="1"/>
        <end position="21"/>
    </location>
</feature>
<keyword evidence="1" id="KW-0732">Signal</keyword>
<evidence type="ECO:0000313" key="3">
    <source>
        <dbReference type="Proteomes" id="UP000050786"/>
    </source>
</evidence>
<keyword evidence="3" id="KW-1185">Reference proteome</keyword>
<accession>A0A0P1E2H3</accession>